<keyword evidence="1 6" id="KW-0963">Cytoplasm</keyword>
<evidence type="ECO:0000256" key="5">
    <source>
        <dbReference type="ARBA" id="ARBA00022691"/>
    </source>
</evidence>
<dbReference type="InterPro" id="IPR016909">
    <property type="entry name" value="rRNA_lsu_MeTfrase_F"/>
</dbReference>
<dbReference type="GO" id="GO:0052907">
    <property type="term" value="F:23S rRNA (adenine(1618)-N(6))-methyltransferase activity"/>
    <property type="evidence" value="ECO:0007669"/>
    <property type="project" value="UniProtKB-EC"/>
</dbReference>
<reference evidence="8 9" key="1">
    <citation type="submission" date="2020-02" db="EMBL/GenBank/DDBJ databases">
        <title>Out from the shadows clarifying the taxonomy of the family Cryomorphaceae and related taxa by utilizing the GTDB taxonomic framework.</title>
        <authorList>
            <person name="Bowman J.P."/>
        </authorList>
    </citation>
    <scope>NUCLEOTIDE SEQUENCE [LARGE SCALE GENOMIC DNA]</scope>
    <source>
        <strain evidence="8 9">QSSC 1-22</strain>
    </source>
</reference>
<evidence type="ECO:0000256" key="2">
    <source>
        <dbReference type="ARBA" id="ARBA00022552"/>
    </source>
</evidence>
<dbReference type="AlphaFoldDB" id="A0A7K3WTF2"/>
<dbReference type="EMBL" id="JAAGVY010000037">
    <property type="protein sequence ID" value="NEN24960.1"/>
    <property type="molecule type" value="Genomic_DNA"/>
</dbReference>
<keyword evidence="5 6" id="KW-0949">S-adenosyl-L-methionine</keyword>
<dbReference type="InterPro" id="IPR010286">
    <property type="entry name" value="METTL16/RlmF"/>
</dbReference>
<evidence type="ECO:0000256" key="6">
    <source>
        <dbReference type="HAMAP-Rule" id="MF_01848"/>
    </source>
</evidence>
<evidence type="ECO:0000313" key="9">
    <source>
        <dbReference type="Proteomes" id="UP000486602"/>
    </source>
</evidence>
<dbReference type="InterPro" id="IPR002052">
    <property type="entry name" value="DNA_methylase_N6_adenine_CS"/>
</dbReference>
<dbReference type="Proteomes" id="UP000486602">
    <property type="component" value="Unassembled WGS sequence"/>
</dbReference>
<evidence type="ECO:0000256" key="4">
    <source>
        <dbReference type="ARBA" id="ARBA00022679"/>
    </source>
</evidence>
<dbReference type="CDD" id="cd02440">
    <property type="entry name" value="AdoMet_MTases"/>
    <property type="match status" value="1"/>
</dbReference>
<accession>A0A7K3WTF2</accession>
<comment type="similarity">
    <text evidence="6">Belongs to the methyltransferase superfamily. METTL16/RlmF family.</text>
</comment>
<dbReference type="PANTHER" id="PTHR13393:SF0">
    <property type="entry name" value="RNA N6-ADENOSINE-METHYLTRANSFERASE METTL16"/>
    <property type="match status" value="1"/>
</dbReference>
<comment type="function">
    <text evidence="6">Specifically methylates the adenine in position 1618 of 23S rRNA.</text>
</comment>
<evidence type="ECO:0000256" key="1">
    <source>
        <dbReference type="ARBA" id="ARBA00022490"/>
    </source>
</evidence>
<dbReference type="SUPFAM" id="SSF53335">
    <property type="entry name" value="S-adenosyl-L-methionine-dependent methyltransferases"/>
    <property type="match status" value="1"/>
</dbReference>
<feature type="compositionally biased region" description="Basic and acidic residues" evidence="7">
    <location>
        <begin position="15"/>
        <end position="32"/>
    </location>
</feature>
<organism evidence="8 9">
    <name type="scientific">Cryomorpha ignava</name>
    <dbReference type="NCBI Taxonomy" id="101383"/>
    <lineage>
        <taxon>Bacteria</taxon>
        <taxon>Pseudomonadati</taxon>
        <taxon>Bacteroidota</taxon>
        <taxon>Flavobacteriia</taxon>
        <taxon>Flavobacteriales</taxon>
        <taxon>Cryomorphaceae</taxon>
        <taxon>Cryomorpha</taxon>
    </lineage>
</organism>
<dbReference type="Gene3D" id="3.40.50.150">
    <property type="entry name" value="Vaccinia Virus protein VP39"/>
    <property type="match status" value="1"/>
</dbReference>
<comment type="caution">
    <text evidence="8">The sequence shown here is derived from an EMBL/GenBank/DDBJ whole genome shotgun (WGS) entry which is preliminary data.</text>
</comment>
<dbReference type="PROSITE" id="PS00092">
    <property type="entry name" value="N6_MTASE"/>
    <property type="match status" value="1"/>
</dbReference>
<sequence>MSRVSSQKRNSRKIMSLEKKEEKSRLHPRNKNRERYDLSALVTAIPELGNYVKPNKYGNDSVDFSNPEAVKLLNKALLHHYYGIENWDFPKENLTPPIPGRADYLHYIADLLTESYTEKIPMGKKVTCLDIGIGASCIYPIIGVREYGWNFIGSDTDQKAIDSARNIVSSNPSLTGKIECRLQENPNDIFHGIINPGEKIDIVICNPPFHASADDASKGTQRKVRNLSGKKDKKPEMNFGGISSELIYEGGEQTFIQNMLRGSKYFSKNVYWFSTLVSKQSTLKSIYRALEKLKVTHVKTINLGTSNKSSRIVAWTFLGKTEQYEWVTKQWNSGK</sequence>
<protein>
    <recommendedName>
        <fullName evidence="6">Ribosomal RNA large subunit methyltransferase F</fullName>
        <ecNumber evidence="6">2.1.1.181</ecNumber>
    </recommendedName>
    <alternativeName>
        <fullName evidence="6">23S rRNA mA1618 methyltransferase</fullName>
    </alternativeName>
    <alternativeName>
        <fullName evidence="6">rRNA adenine N-6-methyltransferase</fullName>
    </alternativeName>
</protein>
<name>A0A7K3WTF2_9FLAO</name>
<feature type="region of interest" description="Disordered" evidence="7">
    <location>
        <begin position="1"/>
        <end position="32"/>
    </location>
</feature>
<dbReference type="PANTHER" id="PTHR13393">
    <property type="entry name" value="SAM-DEPENDENT METHYLTRANSFERASE"/>
    <property type="match status" value="1"/>
</dbReference>
<dbReference type="HAMAP" id="MF_01848">
    <property type="entry name" value="23SrRNA_methyltr_F"/>
    <property type="match status" value="1"/>
</dbReference>
<evidence type="ECO:0000256" key="7">
    <source>
        <dbReference type="SAM" id="MobiDB-lite"/>
    </source>
</evidence>
<dbReference type="PIRSF" id="PIRSF029038">
    <property type="entry name" value="Mtase_YbiN_prd"/>
    <property type="match status" value="1"/>
</dbReference>
<keyword evidence="9" id="KW-1185">Reference proteome</keyword>
<keyword evidence="4 6" id="KW-0808">Transferase</keyword>
<evidence type="ECO:0000256" key="3">
    <source>
        <dbReference type="ARBA" id="ARBA00022603"/>
    </source>
</evidence>
<keyword evidence="3 6" id="KW-0489">Methyltransferase</keyword>
<evidence type="ECO:0000313" key="8">
    <source>
        <dbReference type="EMBL" id="NEN24960.1"/>
    </source>
</evidence>
<keyword evidence="2 6" id="KW-0698">rRNA processing</keyword>
<dbReference type="Pfam" id="PF05971">
    <property type="entry name" value="Methyltransf_10"/>
    <property type="match status" value="1"/>
</dbReference>
<comment type="subcellular location">
    <subcellularLocation>
        <location evidence="6">Cytoplasm</location>
    </subcellularLocation>
</comment>
<dbReference type="GO" id="GO:0005737">
    <property type="term" value="C:cytoplasm"/>
    <property type="evidence" value="ECO:0007669"/>
    <property type="project" value="UniProtKB-SubCell"/>
</dbReference>
<dbReference type="InterPro" id="IPR029063">
    <property type="entry name" value="SAM-dependent_MTases_sf"/>
</dbReference>
<gene>
    <name evidence="6 8" type="primary">rlmF</name>
    <name evidence="8" type="ORF">G3O08_15780</name>
</gene>
<comment type="catalytic activity">
    <reaction evidence="6">
        <text>adenosine(1618) in 23S rRNA + S-adenosyl-L-methionine = N(6)-methyladenosine(1618) in 23S rRNA + S-adenosyl-L-homocysteine + H(+)</text>
        <dbReference type="Rhea" id="RHEA:16497"/>
        <dbReference type="Rhea" id="RHEA-COMP:10229"/>
        <dbReference type="Rhea" id="RHEA-COMP:10231"/>
        <dbReference type="ChEBI" id="CHEBI:15378"/>
        <dbReference type="ChEBI" id="CHEBI:57856"/>
        <dbReference type="ChEBI" id="CHEBI:59789"/>
        <dbReference type="ChEBI" id="CHEBI:74411"/>
        <dbReference type="ChEBI" id="CHEBI:74449"/>
        <dbReference type="EC" id="2.1.1.181"/>
    </reaction>
</comment>
<dbReference type="EC" id="2.1.1.181" evidence="6"/>
<proteinExistence type="inferred from homology"/>
<dbReference type="GO" id="GO:0003676">
    <property type="term" value="F:nucleic acid binding"/>
    <property type="evidence" value="ECO:0007669"/>
    <property type="project" value="InterPro"/>
</dbReference>
<dbReference type="GO" id="GO:0070475">
    <property type="term" value="P:rRNA base methylation"/>
    <property type="evidence" value="ECO:0007669"/>
    <property type="project" value="TreeGrafter"/>
</dbReference>
<dbReference type="NCBIfam" id="NF008725">
    <property type="entry name" value="PRK11727.1"/>
    <property type="match status" value="1"/>
</dbReference>